<dbReference type="GO" id="GO:0005794">
    <property type="term" value="C:Golgi apparatus"/>
    <property type="evidence" value="ECO:0007669"/>
    <property type="project" value="UniProtKB-ARBA"/>
</dbReference>
<name>A0A4P9YS00_ROZAC</name>
<dbReference type="FunFam" id="1.10.1000.11:FF:000003">
    <property type="entry name" value="Brefeldin A-inhibited guanine nucleotide-exchange protein 1"/>
    <property type="match status" value="1"/>
</dbReference>
<dbReference type="PANTHER" id="PTHR10663">
    <property type="entry name" value="GUANYL-NUCLEOTIDE EXCHANGE FACTOR"/>
    <property type="match status" value="1"/>
</dbReference>
<dbReference type="PANTHER" id="PTHR10663:SF375">
    <property type="entry name" value="LD29171P"/>
    <property type="match status" value="1"/>
</dbReference>
<dbReference type="EMBL" id="ML004950">
    <property type="protein sequence ID" value="RKP21500.1"/>
    <property type="molecule type" value="Genomic_DNA"/>
</dbReference>
<dbReference type="Pfam" id="PF16213">
    <property type="entry name" value="DCB"/>
    <property type="match status" value="1"/>
</dbReference>
<dbReference type="InterPro" id="IPR032691">
    <property type="entry name" value="Mon2/Sec7/BIG1-like_HUS"/>
</dbReference>
<evidence type="ECO:0000313" key="5">
    <source>
        <dbReference type="Proteomes" id="UP000281549"/>
    </source>
</evidence>
<dbReference type="InterPro" id="IPR032629">
    <property type="entry name" value="DCB_dom"/>
</dbReference>
<dbReference type="Pfam" id="PF01369">
    <property type="entry name" value="Sec7"/>
    <property type="match status" value="1"/>
</dbReference>
<feature type="domain" description="SEC7" evidence="3">
    <location>
        <begin position="403"/>
        <end position="590"/>
    </location>
</feature>
<dbReference type="InterPro" id="IPR023394">
    <property type="entry name" value="Sec7_C_sf"/>
</dbReference>
<dbReference type="Gene3D" id="1.10.220.20">
    <property type="match status" value="1"/>
</dbReference>
<dbReference type="GO" id="GO:0005085">
    <property type="term" value="F:guanyl-nucleotide exchange factor activity"/>
    <property type="evidence" value="ECO:0007669"/>
    <property type="project" value="InterPro"/>
</dbReference>
<dbReference type="PROSITE" id="PS50190">
    <property type="entry name" value="SEC7"/>
    <property type="match status" value="1"/>
</dbReference>
<reference evidence="5" key="1">
    <citation type="journal article" date="2018" name="Nat. Microbiol.">
        <title>Leveraging single-cell genomics to expand the fungal tree of life.</title>
        <authorList>
            <person name="Ahrendt S.R."/>
            <person name="Quandt C.A."/>
            <person name="Ciobanu D."/>
            <person name="Clum A."/>
            <person name="Salamov A."/>
            <person name="Andreopoulos B."/>
            <person name="Cheng J.F."/>
            <person name="Woyke T."/>
            <person name="Pelin A."/>
            <person name="Henrissat B."/>
            <person name="Reynolds N.K."/>
            <person name="Benny G.L."/>
            <person name="Smith M.E."/>
            <person name="James T.Y."/>
            <person name="Grigoriev I.V."/>
        </authorList>
    </citation>
    <scope>NUCLEOTIDE SEQUENCE [LARGE SCALE GENOMIC DNA]</scope>
    <source>
        <strain evidence="5">CSF55</strain>
    </source>
</reference>
<evidence type="ECO:0000256" key="2">
    <source>
        <dbReference type="ARBA" id="ARBA00022927"/>
    </source>
</evidence>
<dbReference type="InterPro" id="IPR035999">
    <property type="entry name" value="Sec7_dom_sf"/>
</dbReference>
<dbReference type="InterPro" id="IPR000904">
    <property type="entry name" value="Sec7_dom"/>
</dbReference>
<dbReference type="Pfam" id="PF12783">
    <property type="entry name" value="Sec7-like_HUS"/>
    <property type="match status" value="1"/>
</dbReference>
<dbReference type="SUPFAM" id="SSF48425">
    <property type="entry name" value="Sec7 domain"/>
    <property type="match status" value="1"/>
</dbReference>
<sequence length="793" mass="90449">MAMLVKIQLERLLAESPVNQKEIRQVIFKCLETIVGNPASKYSVEFLWVPFKTALNSPIVQVKATCLDSLNKLIAFNIFGGATTVFNEQNEEFLDHLRPNLFGQEECHIPAKEGILILDEIKNLQIMTCKLLLTCTVNPNLIFHGVSLIYSLNLAFRILIDSDTDKVKWTTAKATLIQMINTFFQKLRLKSRGENFCAKDFQTDTILIIRYLCQVGHLPDNDVAAVAVSLLNASLLYTDMPMFLDSNFSKVLKGNVCPLLLHLGSATRHDILEDTILIGFSLLKFHHTYLKPEIESLFLNIYFKILENAGNKKEANFVVDFFSKICSEPQLLLDLYVNYDCDPCMESLYEKFAFELCRIPALDCLKLLVESLMQWCLNKREGLDIGNNVSDVLVSPIDSDTIILDEQSSRKRLLKDLISEFNKSPIKTIQKFINNGFCLEDSKSVAEFILHEKSLSKKAIGELLGENDSFFIKVMHSFVDQLDFREMKFVTALRSFLQKFRLPGESQKIDRLMEKFAERYVACNPSVFSTADTAYTLAYSIIMLNTDQHSKQVKKKMDKSAFIKNNRGINNNKDLPDVFLEEIFNEISENEIVLEDERNIRRSSFILNQPISIKVTKQKGTPSEYQKAKSVDHVKYMFSSIHKEMIACIEKEYETNGGFKYLEIYPACLNICSLFGLVLERDSIIESLKKLSTLKGKSTEAMKAIINLGNYFGNFLDANWAHVLETVATIESSNSIDDFNEFENQNLLVSIDRIFSHSVDLDGEAIIYFFTALIGTYKKIDESRLVSLRRVVG</sequence>
<accession>A0A4P9YS00</accession>
<feature type="non-terminal residue" evidence="4">
    <location>
        <position position="793"/>
    </location>
</feature>
<dbReference type="GO" id="GO:0015031">
    <property type="term" value="P:protein transport"/>
    <property type="evidence" value="ECO:0007669"/>
    <property type="project" value="UniProtKB-KW"/>
</dbReference>
<protein>
    <submittedName>
        <fullName evidence="4">Sec7-domain-containing protein</fullName>
    </submittedName>
</protein>
<dbReference type="GO" id="GO:0032012">
    <property type="term" value="P:regulation of ARF protein signal transduction"/>
    <property type="evidence" value="ECO:0007669"/>
    <property type="project" value="InterPro"/>
</dbReference>
<evidence type="ECO:0000256" key="1">
    <source>
        <dbReference type="ARBA" id="ARBA00022448"/>
    </source>
</evidence>
<organism evidence="4 5">
    <name type="scientific">Rozella allomycis (strain CSF55)</name>
    <dbReference type="NCBI Taxonomy" id="988480"/>
    <lineage>
        <taxon>Eukaryota</taxon>
        <taxon>Fungi</taxon>
        <taxon>Fungi incertae sedis</taxon>
        <taxon>Cryptomycota</taxon>
        <taxon>Cryptomycota incertae sedis</taxon>
        <taxon>Rozella</taxon>
    </lineage>
</organism>
<gene>
    <name evidence="4" type="ORF">ROZALSC1DRAFT_20483</name>
</gene>
<keyword evidence="1" id="KW-0813">Transport</keyword>
<evidence type="ECO:0000259" key="3">
    <source>
        <dbReference type="PROSITE" id="PS50190"/>
    </source>
</evidence>
<dbReference type="Proteomes" id="UP000281549">
    <property type="component" value="Unassembled WGS sequence"/>
</dbReference>
<dbReference type="SMART" id="SM00222">
    <property type="entry name" value="Sec7"/>
    <property type="match status" value="1"/>
</dbReference>
<evidence type="ECO:0000313" key="4">
    <source>
        <dbReference type="EMBL" id="RKP21500.1"/>
    </source>
</evidence>
<dbReference type="CDD" id="cd00171">
    <property type="entry name" value="Sec7"/>
    <property type="match status" value="1"/>
</dbReference>
<proteinExistence type="predicted"/>
<keyword evidence="2" id="KW-0653">Protein transport</keyword>
<dbReference type="AlphaFoldDB" id="A0A4P9YS00"/>
<dbReference type="Gene3D" id="1.10.1000.11">
    <property type="entry name" value="Arf Nucleotide-binding Site Opener,domain 2"/>
    <property type="match status" value="1"/>
</dbReference>